<dbReference type="SUPFAM" id="SSF51197">
    <property type="entry name" value="Clavaminate synthase-like"/>
    <property type="match status" value="1"/>
</dbReference>
<protein>
    <recommendedName>
        <fullName evidence="2">TauD/TfdA-like domain-containing protein</fullName>
    </recommendedName>
</protein>
<name>A0A9W8K7X1_9AGAR</name>
<dbReference type="PANTHER" id="PTHR10696:SF54">
    <property type="entry name" value="FAMILY OXIDOREDUCTASE, PUTATIVE (AFU_ORTHOLOGUE AFUA_4G13850)-RELATED"/>
    <property type="match status" value="1"/>
</dbReference>
<gene>
    <name evidence="3" type="ORF">NLJ89_g2199</name>
</gene>
<proteinExistence type="predicted"/>
<evidence type="ECO:0000259" key="2">
    <source>
        <dbReference type="Pfam" id="PF02668"/>
    </source>
</evidence>
<comment type="caution">
    <text evidence="3">The sequence shown here is derived from an EMBL/GenBank/DDBJ whole genome shotgun (WGS) entry which is preliminary data.</text>
</comment>
<evidence type="ECO:0000256" key="1">
    <source>
        <dbReference type="ARBA" id="ARBA00023002"/>
    </source>
</evidence>
<dbReference type="InterPro" id="IPR003819">
    <property type="entry name" value="TauD/TfdA-like"/>
</dbReference>
<accession>A0A9W8K7X1</accession>
<dbReference type="OrthoDB" id="272271at2759"/>
<feature type="domain" description="TauD/TfdA-like" evidence="2">
    <location>
        <begin position="131"/>
        <end position="373"/>
    </location>
</feature>
<sequence length="463" mass="51816">MAALVDRVTDLFKSNLDINASAPEVTSEKHAPVDVVEVVVNAATQPEIDYHPNEAQWKGRSARRLAEDPLLPQTPLPEGFPKKLESPLVWDEKDWTDASQWEYKLSVQQLKEIDDALKHFKSMSEQALGYLSPSTFPLPTLGPILKDLSHELHNGRGFFVVKTIPIDAYTREENTIIYAGVSSYVGSLRGVQDKGVSVVGHIKDLTETHPLKTIGGPAYTTDKQVFHTDAGDIISLYVLETAAEGGTSRISSSWRVYNELVETRPDLIKTLSEPWPFDGFGGTPAYTNRPLLFYTDEKIIIQYARRLFTGYLGLPRSEGIPPITEAQAEALDAIHFLAEKHALGLSFDKGDIQYINNLSIFHGRDGFKDTPEHTYVLSGAPAGSTLLNLLIRNVATYIRRHLLRLWLRNEELAWKLPSELDLVWQKIYYASTPDTERFPLEPELRGSSTLGGAKYTVDNNLDK</sequence>
<dbReference type="GO" id="GO:0016491">
    <property type="term" value="F:oxidoreductase activity"/>
    <property type="evidence" value="ECO:0007669"/>
    <property type="project" value="UniProtKB-KW"/>
</dbReference>
<dbReference type="Proteomes" id="UP001148786">
    <property type="component" value="Unassembled WGS sequence"/>
</dbReference>
<evidence type="ECO:0000313" key="3">
    <source>
        <dbReference type="EMBL" id="KAJ3514730.1"/>
    </source>
</evidence>
<keyword evidence="4" id="KW-1185">Reference proteome</keyword>
<dbReference type="InterPro" id="IPR042098">
    <property type="entry name" value="TauD-like_sf"/>
</dbReference>
<keyword evidence="1" id="KW-0560">Oxidoreductase</keyword>
<dbReference type="Pfam" id="PF02668">
    <property type="entry name" value="TauD"/>
    <property type="match status" value="1"/>
</dbReference>
<evidence type="ECO:0000313" key="4">
    <source>
        <dbReference type="Proteomes" id="UP001148786"/>
    </source>
</evidence>
<dbReference type="PANTHER" id="PTHR10696">
    <property type="entry name" value="GAMMA-BUTYROBETAINE HYDROXYLASE-RELATED"/>
    <property type="match status" value="1"/>
</dbReference>
<dbReference type="EMBL" id="JANKHO010000130">
    <property type="protein sequence ID" value="KAJ3514730.1"/>
    <property type="molecule type" value="Genomic_DNA"/>
</dbReference>
<dbReference type="InterPro" id="IPR050411">
    <property type="entry name" value="AlphaKG_dependent_hydroxylases"/>
</dbReference>
<dbReference type="Gene3D" id="3.60.130.10">
    <property type="entry name" value="Clavaminate synthase-like"/>
    <property type="match status" value="1"/>
</dbReference>
<dbReference type="AlphaFoldDB" id="A0A9W8K7X1"/>
<organism evidence="3 4">
    <name type="scientific">Agrocybe chaxingu</name>
    <dbReference type="NCBI Taxonomy" id="84603"/>
    <lineage>
        <taxon>Eukaryota</taxon>
        <taxon>Fungi</taxon>
        <taxon>Dikarya</taxon>
        <taxon>Basidiomycota</taxon>
        <taxon>Agaricomycotina</taxon>
        <taxon>Agaricomycetes</taxon>
        <taxon>Agaricomycetidae</taxon>
        <taxon>Agaricales</taxon>
        <taxon>Agaricineae</taxon>
        <taxon>Strophariaceae</taxon>
        <taxon>Agrocybe</taxon>
    </lineage>
</organism>
<reference evidence="3" key="1">
    <citation type="submission" date="2022-07" db="EMBL/GenBank/DDBJ databases">
        <title>Genome Sequence of Agrocybe chaxingu.</title>
        <authorList>
            <person name="Buettner E."/>
        </authorList>
    </citation>
    <scope>NUCLEOTIDE SEQUENCE</scope>
    <source>
        <strain evidence="3">MP-N11</strain>
    </source>
</reference>